<dbReference type="AlphaFoldDB" id="A0A1G8CI31"/>
<dbReference type="Pfam" id="PF00082">
    <property type="entry name" value="Peptidase_S8"/>
    <property type="match status" value="1"/>
</dbReference>
<dbReference type="GO" id="GO:0004252">
    <property type="term" value="F:serine-type endopeptidase activity"/>
    <property type="evidence" value="ECO:0007669"/>
    <property type="project" value="UniProtKB-UniRule"/>
</dbReference>
<evidence type="ECO:0000256" key="4">
    <source>
        <dbReference type="ARBA" id="ARBA00022825"/>
    </source>
</evidence>
<dbReference type="STRING" id="504805.SAMN05421505_11620"/>
<protein>
    <submittedName>
        <fullName evidence="8">Serine protease, subtilisin family</fullName>
    </submittedName>
</protein>
<comment type="similarity">
    <text evidence="1 5">Belongs to the peptidase S8 family.</text>
</comment>
<keyword evidence="2 5" id="KW-0645">Protease</keyword>
<proteinExistence type="inferred from homology"/>
<evidence type="ECO:0000259" key="7">
    <source>
        <dbReference type="Pfam" id="PF00082"/>
    </source>
</evidence>
<dbReference type="InterPro" id="IPR015500">
    <property type="entry name" value="Peptidase_S8_subtilisin-rel"/>
</dbReference>
<accession>A0A1G8CI31</accession>
<evidence type="ECO:0000256" key="2">
    <source>
        <dbReference type="ARBA" id="ARBA00022670"/>
    </source>
</evidence>
<feature type="region of interest" description="Disordered" evidence="6">
    <location>
        <begin position="11"/>
        <end position="41"/>
    </location>
</feature>
<name>A0A1G8CI31_9ACTN</name>
<evidence type="ECO:0000313" key="8">
    <source>
        <dbReference type="EMBL" id="SDH45029.1"/>
    </source>
</evidence>
<dbReference type="SUPFAM" id="SSF52743">
    <property type="entry name" value="Subtilisin-like"/>
    <property type="match status" value="1"/>
</dbReference>
<feature type="active site" description="Charge relay system" evidence="5">
    <location>
        <position position="314"/>
    </location>
</feature>
<dbReference type="EMBL" id="FNCN01000016">
    <property type="protein sequence ID" value="SDH45029.1"/>
    <property type="molecule type" value="Genomic_DNA"/>
</dbReference>
<dbReference type="InterPro" id="IPR000209">
    <property type="entry name" value="Peptidase_S8/S53_dom"/>
</dbReference>
<feature type="region of interest" description="Disordered" evidence="6">
    <location>
        <begin position="378"/>
        <end position="404"/>
    </location>
</feature>
<dbReference type="PROSITE" id="PS00136">
    <property type="entry name" value="SUBTILASE_ASP"/>
    <property type="match status" value="1"/>
</dbReference>
<evidence type="ECO:0000256" key="3">
    <source>
        <dbReference type="ARBA" id="ARBA00022801"/>
    </source>
</evidence>
<evidence type="ECO:0000256" key="1">
    <source>
        <dbReference type="ARBA" id="ARBA00011073"/>
    </source>
</evidence>
<organism evidence="8 9">
    <name type="scientific">Sinosporangium album</name>
    <dbReference type="NCBI Taxonomy" id="504805"/>
    <lineage>
        <taxon>Bacteria</taxon>
        <taxon>Bacillati</taxon>
        <taxon>Actinomycetota</taxon>
        <taxon>Actinomycetes</taxon>
        <taxon>Streptosporangiales</taxon>
        <taxon>Streptosporangiaceae</taxon>
        <taxon>Sinosporangium</taxon>
    </lineage>
</organism>
<dbReference type="Gene3D" id="3.40.50.200">
    <property type="entry name" value="Peptidase S8/S53 domain"/>
    <property type="match status" value="1"/>
</dbReference>
<feature type="active site" description="Charge relay system" evidence="5">
    <location>
        <position position="114"/>
    </location>
</feature>
<reference evidence="8 9" key="1">
    <citation type="submission" date="2016-10" db="EMBL/GenBank/DDBJ databases">
        <authorList>
            <person name="de Groot N.N."/>
        </authorList>
    </citation>
    <scope>NUCLEOTIDE SEQUENCE [LARGE SCALE GENOMIC DNA]</scope>
    <source>
        <strain evidence="8 9">CPCC 201354</strain>
    </source>
</reference>
<dbReference type="PANTHER" id="PTHR43806">
    <property type="entry name" value="PEPTIDASE S8"/>
    <property type="match status" value="1"/>
</dbReference>
<feature type="domain" description="Peptidase S8/S53" evidence="7">
    <location>
        <begin position="105"/>
        <end position="350"/>
    </location>
</feature>
<evidence type="ECO:0000256" key="6">
    <source>
        <dbReference type="SAM" id="MobiDB-lite"/>
    </source>
</evidence>
<dbReference type="InterPro" id="IPR036852">
    <property type="entry name" value="Peptidase_S8/S53_dom_sf"/>
</dbReference>
<dbReference type="GO" id="GO:0006508">
    <property type="term" value="P:proteolysis"/>
    <property type="evidence" value="ECO:0007669"/>
    <property type="project" value="UniProtKB-KW"/>
</dbReference>
<dbReference type="InterPro" id="IPR050131">
    <property type="entry name" value="Peptidase_S8_subtilisin-like"/>
</dbReference>
<gene>
    <name evidence="8" type="ORF">SAMN05421505_11620</name>
</gene>
<feature type="active site" description="Charge relay system" evidence="5">
    <location>
        <position position="147"/>
    </location>
</feature>
<keyword evidence="3 5" id="KW-0378">Hydrolase</keyword>
<dbReference type="Proteomes" id="UP000198923">
    <property type="component" value="Unassembled WGS sequence"/>
</dbReference>
<dbReference type="InterPro" id="IPR023827">
    <property type="entry name" value="Peptidase_S8_Asp-AS"/>
</dbReference>
<keyword evidence="4 5" id="KW-0720">Serine protease</keyword>
<sequence length="404" mass="41887">MIDVRIRRMRRYGARHARRTAPSPKPTPRTTPKPNRTSPSTYRRTIQAALILLPLCAAAAMFRGPLPPPEATPLPSLPSLHRLSRPAQWALGALHVPQVWRHTKGEGVTVAVLDTGIHSTHPDLIGAVIDGPDLTGIARTAHAWGRHGTAMASLIAGRGHGPEHARGVMGVAPAANVLSIRVALESDDPRRQRDNGALAEGIRRAVDLGATVINMSLGGGHSSQEGSAAESAAVRYAVTRGAVLVASAGNDGAKGNGRTYPAAYPDVLAVGAVDDRLRITPYSNVSDYVSVLAPGSGILTATGSNSYAIGDGTSSASAMVAGIAALIRAEYPHLSSLQVRNAIERSAMRRPVGGPPFLGIADASGALAAAAEMAGDHIPELTKGSGAEGRESQSRQAANPFVTD</sequence>
<keyword evidence="9" id="KW-1185">Reference proteome</keyword>
<evidence type="ECO:0000256" key="5">
    <source>
        <dbReference type="PROSITE-ProRule" id="PRU01240"/>
    </source>
</evidence>
<dbReference type="PRINTS" id="PR00723">
    <property type="entry name" value="SUBTILISIN"/>
</dbReference>
<dbReference type="PROSITE" id="PS51892">
    <property type="entry name" value="SUBTILASE"/>
    <property type="match status" value="1"/>
</dbReference>
<dbReference type="PANTHER" id="PTHR43806:SF11">
    <property type="entry name" value="CEREVISIN-RELATED"/>
    <property type="match status" value="1"/>
</dbReference>
<evidence type="ECO:0000313" key="9">
    <source>
        <dbReference type="Proteomes" id="UP000198923"/>
    </source>
</evidence>
<feature type="compositionally biased region" description="Low complexity" evidence="6">
    <location>
        <begin position="32"/>
        <end position="41"/>
    </location>
</feature>